<evidence type="ECO:0000313" key="3">
    <source>
        <dbReference type="Proteomes" id="UP000318864"/>
    </source>
</evidence>
<dbReference type="InterPro" id="IPR006016">
    <property type="entry name" value="UspA"/>
</dbReference>
<sequence>MTLTLEGTVLVPVADPDDSERTAGALEPYLDDSSTVVIVNVIEKAGGGIDKAPMAQREDYAEKMYERATEALSDSLATVETATIYGTDVVDRIFSEAENRNADVVAFTPRKGNRLAELLTGDIARKMVKKASIPVVALPQQS</sequence>
<dbReference type="RefSeq" id="WP_141463957.1">
    <property type="nucleotide sequence ID" value="NZ_RBZW01000018.1"/>
</dbReference>
<feature type="domain" description="UspA" evidence="1">
    <location>
        <begin position="8"/>
        <end position="138"/>
    </location>
</feature>
<dbReference type="OrthoDB" id="202478at2157"/>
<gene>
    <name evidence="2" type="ORF">D8Y22_06825</name>
</gene>
<dbReference type="SUPFAM" id="SSF52402">
    <property type="entry name" value="Adenine nucleotide alpha hydrolases-like"/>
    <property type="match status" value="1"/>
</dbReference>
<protein>
    <submittedName>
        <fullName evidence="2">Universal stress protein</fullName>
    </submittedName>
</protein>
<dbReference type="AlphaFoldDB" id="A0A4S3TPM1"/>
<evidence type="ECO:0000313" key="2">
    <source>
        <dbReference type="EMBL" id="THE65640.1"/>
    </source>
</evidence>
<dbReference type="Proteomes" id="UP000318864">
    <property type="component" value="Unassembled WGS sequence"/>
</dbReference>
<evidence type="ECO:0000259" key="1">
    <source>
        <dbReference type="Pfam" id="PF00582"/>
    </source>
</evidence>
<dbReference type="InterPro" id="IPR014729">
    <property type="entry name" value="Rossmann-like_a/b/a_fold"/>
</dbReference>
<dbReference type="Pfam" id="PF00582">
    <property type="entry name" value="Usp"/>
    <property type="match status" value="1"/>
</dbReference>
<dbReference type="EMBL" id="RBZW01000018">
    <property type="protein sequence ID" value="THE65640.1"/>
    <property type="molecule type" value="Genomic_DNA"/>
</dbReference>
<accession>A0A4S3TPM1</accession>
<proteinExistence type="predicted"/>
<organism evidence="2 3">
    <name type="scientific">Salinadaptatus halalkaliphilus</name>
    <dbReference type="NCBI Taxonomy" id="2419781"/>
    <lineage>
        <taxon>Archaea</taxon>
        <taxon>Methanobacteriati</taxon>
        <taxon>Methanobacteriota</taxon>
        <taxon>Stenosarchaea group</taxon>
        <taxon>Halobacteria</taxon>
        <taxon>Halobacteriales</taxon>
        <taxon>Natrialbaceae</taxon>
        <taxon>Salinadaptatus</taxon>
    </lineage>
</organism>
<comment type="caution">
    <text evidence="2">The sequence shown here is derived from an EMBL/GenBank/DDBJ whole genome shotgun (WGS) entry which is preliminary data.</text>
</comment>
<keyword evidence="3" id="KW-1185">Reference proteome</keyword>
<name>A0A4S3TPM1_9EURY</name>
<dbReference type="Gene3D" id="3.40.50.620">
    <property type="entry name" value="HUPs"/>
    <property type="match status" value="1"/>
</dbReference>
<reference evidence="2 3" key="1">
    <citation type="submission" date="2018-10" db="EMBL/GenBank/DDBJ databases">
        <title>Natronolimnobius sp. XQ-INN 246 isolated from Inner Mongolia Autonomous Region of China.</title>
        <authorList>
            <person name="Xue Q."/>
        </authorList>
    </citation>
    <scope>NUCLEOTIDE SEQUENCE [LARGE SCALE GENOMIC DNA]</scope>
    <source>
        <strain evidence="2 3">XQ-INN 246</strain>
    </source>
</reference>